<evidence type="ECO:0000313" key="2">
    <source>
        <dbReference type="EMBL" id="KAK0722991.1"/>
    </source>
</evidence>
<keyword evidence="1" id="KW-1133">Transmembrane helix</keyword>
<evidence type="ECO:0000313" key="3">
    <source>
        <dbReference type="Proteomes" id="UP001172101"/>
    </source>
</evidence>
<name>A0AA40E3S1_9PEZI</name>
<dbReference type="AlphaFoldDB" id="A0AA40E3S1"/>
<dbReference type="EMBL" id="JAUIRO010000003">
    <property type="protein sequence ID" value="KAK0722991.1"/>
    <property type="molecule type" value="Genomic_DNA"/>
</dbReference>
<protein>
    <submittedName>
        <fullName evidence="2">Uncharacterized protein</fullName>
    </submittedName>
</protein>
<organism evidence="2 3">
    <name type="scientific">Lasiosphaeria miniovina</name>
    <dbReference type="NCBI Taxonomy" id="1954250"/>
    <lineage>
        <taxon>Eukaryota</taxon>
        <taxon>Fungi</taxon>
        <taxon>Dikarya</taxon>
        <taxon>Ascomycota</taxon>
        <taxon>Pezizomycotina</taxon>
        <taxon>Sordariomycetes</taxon>
        <taxon>Sordariomycetidae</taxon>
        <taxon>Sordariales</taxon>
        <taxon>Lasiosphaeriaceae</taxon>
        <taxon>Lasiosphaeria</taxon>
    </lineage>
</organism>
<accession>A0AA40E3S1</accession>
<feature type="transmembrane region" description="Helical" evidence="1">
    <location>
        <begin position="70"/>
        <end position="87"/>
    </location>
</feature>
<keyword evidence="1" id="KW-0472">Membrane</keyword>
<sequence length="151" mass="17021">MRRACISDDDLDDLICCFWGLGFLFLGIYLSSGFFSFFFSFSLPSFLFLLSLFLLSMSCSWTGFGGAGRCGFPGFVDLISLCFLLCISRLHRHGLRQYWGQVWNTPVSHWSGGGGPQRSWRNPNICNTVGWSMWRDSLSSCLISYGAPTVY</sequence>
<dbReference type="GeneID" id="85317229"/>
<keyword evidence="1" id="KW-0812">Transmembrane</keyword>
<evidence type="ECO:0000256" key="1">
    <source>
        <dbReference type="SAM" id="Phobius"/>
    </source>
</evidence>
<proteinExistence type="predicted"/>
<dbReference type="Proteomes" id="UP001172101">
    <property type="component" value="Unassembled WGS sequence"/>
</dbReference>
<gene>
    <name evidence="2" type="ORF">B0T26DRAFT_244496</name>
</gene>
<comment type="caution">
    <text evidence="2">The sequence shown here is derived from an EMBL/GenBank/DDBJ whole genome shotgun (WGS) entry which is preliminary data.</text>
</comment>
<reference evidence="2" key="1">
    <citation type="submission" date="2023-06" db="EMBL/GenBank/DDBJ databases">
        <title>Genome-scale phylogeny and comparative genomics of the fungal order Sordariales.</title>
        <authorList>
            <consortium name="Lawrence Berkeley National Laboratory"/>
            <person name="Hensen N."/>
            <person name="Bonometti L."/>
            <person name="Westerberg I."/>
            <person name="Brannstrom I.O."/>
            <person name="Guillou S."/>
            <person name="Cros-Aarteil S."/>
            <person name="Calhoun S."/>
            <person name="Haridas S."/>
            <person name="Kuo A."/>
            <person name="Mondo S."/>
            <person name="Pangilinan J."/>
            <person name="Riley R."/>
            <person name="LaButti K."/>
            <person name="Andreopoulos B."/>
            <person name="Lipzen A."/>
            <person name="Chen C."/>
            <person name="Yanf M."/>
            <person name="Daum C."/>
            <person name="Ng V."/>
            <person name="Clum A."/>
            <person name="Steindorff A."/>
            <person name="Ohm R."/>
            <person name="Martin F."/>
            <person name="Silar P."/>
            <person name="Natvig D."/>
            <person name="Lalanne C."/>
            <person name="Gautier V."/>
            <person name="Ament-velasquez S.L."/>
            <person name="Kruys A."/>
            <person name="Hutchinson M.I."/>
            <person name="Powell A.J."/>
            <person name="Barry K."/>
            <person name="Miller A.N."/>
            <person name="Grigoriev I.V."/>
            <person name="Debuchy R."/>
            <person name="Gladieux P."/>
            <person name="Thoren M.H."/>
            <person name="Johannesson H."/>
        </authorList>
    </citation>
    <scope>NUCLEOTIDE SEQUENCE</scope>
    <source>
        <strain evidence="2">SMH2392-1A</strain>
    </source>
</reference>
<dbReference type="RefSeq" id="XP_060298915.1">
    <property type="nucleotide sequence ID" value="XM_060433959.1"/>
</dbReference>
<feature type="transmembrane region" description="Helical" evidence="1">
    <location>
        <begin position="18"/>
        <end position="39"/>
    </location>
</feature>
<keyword evidence="3" id="KW-1185">Reference proteome</keyword>